<feature type="domain" description="Obg" evidence="7">
    <location>
        <begin position="395"/>
        <end position="550"/>
    </location>
</feature>
<evidence type="ECO:0000256" key="4">
    <source>
        <dbReference type="ARBA" id="ARBA00023134"/>
    </source>
</evidence>
<dbReference type="InterPro" id="IPR027417">
    <property type="entry name" value="P-loop_NTPase"/>
</dbReference>
<dbReference type="GO" id="GO:0070042">
    <property type="term" value="F:rRNA (uridine-N3-)-methyltransferase activity"/>
    <property type="evidence" value="ECO:0007669"/>
    <property type="project" value="InterPro"/>
</dbReference>
<dbReference type="HAMAP" id="MF_01454">
    <property type="entry name" value="GTPase_Obg"/>
    <property type="match status" value="1"/>
</dbReference>
<dbReference type="InterPro" id="IPR045086">
    <property type="entry name" value="OBG_GTPase"/>
</dbReference>
<dbReference type="Proteomes" id="UP000826195">
    <property type="component" value="Unassembled WGS sequence"/>
</dbReference>
<dbReference type="InterPro" id="IPR019446">
    <property type="entry name" value="BMT5-like"/>
</dbReference>
<dbReference type="InterPro" id="IPR014100">
    <property type="entry name" value="GTP-bd_Obg/CgtA"/>
</dbReference>
<dbReference type="SUPFAM" id="SSF53335">
    <property type="entry name" value="S-adenosyl-L-methionine-dependent methyltransferases"/>
    <property type="match status" value="1"/>
</dbReference>
<dbReference type="InterPro" id="IPR036726">
    <property type="entry name" value="GTP1_OBG_dom_sf"/>
</dbReference>
<feature type="domain" description="FDX-ACB" evidence="5">
    <location>
        <begin position="235"/>
        <end position="328"/>
    </location>
</feature>
<comment type="caution">
    <text evidence="8">The sequence shown here is derived from an EMBL/GenBank/DDBJ whole genome shotgun (WGS) entry which is preliminary data.</text>
</comment>
<evidence type="ECO:0000256" key="2">
    <source>
        <dbReference type="ARBA" id="ARBA00022517"/>
    </source>
</evidence>
<keyword evidence="4" id="KW-0342">GTP-binding</keyword>
<dbReference type="InterPro" id="IPR005225">
    <property type="entry name" value="Small_GTP-bd"/>
</dbReference>
<evidence type="ECO:0000259" key="7">
    <source>
        <dbReference type="PROSITE" id="PS51883"/>
    </source>
</evidence>
<dbReference type="PROSITE" id="PS51883">
    <property type="entry name" value="OBG"/>
    <property type="match status" value="1"/>
</dbReference>
<dbReference type="Pfam" id="PF01926">
    <property type="entry name" value="MMR_HSR1"/>
    <property type="match status" value="1"/>
</dbReference>
<dbReference type="GO" id="GO:0070475">
    <property type="term" value="P:rRNA base methylation"/>
    <property type="evidence" value="ECO:0007669"/>
    <property type="project" value="InterPro"/>
</dbReference>
<dbReference type="Gene3D" id="3.30.70.380">
    <property type="entry name" value="Ferrodoxin-fold anticodon-binding domain"/>
    <property type="match status" value="1"/>
</dbReference>
<dbReference type="AlphaFoldDB" id="A0AAV7J9N4"/>
<evidence type="ECO:0000313" key="8">
    <source>
        <dbReference type="EMBL" id="KAH0569147.1"/>
    </source>
</evidence>
<protein>
    <recommendedName>
        <fullName evidence="10">Mitochondrial ribosome-associated GTPase 2</fullName>
    </recommendedName>
</protein>
<keyword evidence="3" id="KW-0547">Nucleotide-binding</keyword>
<dbReference type="SUPFAM" id="SSF54991">
    <property type="entry name" value="Anticodon-binding domain of PheRS"/>
    <property type="match status" value="1"/>
</dbReference>
<dbReference type="InterPro" id="IPR005121">
    <property type="entry name" value="Fdx_antiC-bd"/>
</dbReference>
<dbReference type="Gene3D" id="3.40.50.300">
    <property type="entry name" value="P-loop containing nucleotide triphosphate hydrolases"/>
    <property type="match status" value="1"/>
</dbReference>
<dbReference type="GO" id="GO:0005739">
    <property type="term" value="C:mitochondrion"/>
    <property type="evidence" value="ECO:0007669"/>
    <property type="project" value="TreeGrafter"/>
</dbReference>
<dbReference type="Gene3D" id="2.70.210.12">
    <property type="entry name" value="GTP1/OBG domain"/>
    <property type="match status" value="1"/>
</dbReference>
<dbReference type="Pfam" id="PF01018">
    <property type="entry name" value="GTP1_OBG"/>
    <property type="match status" value="1"/>
</dbReference>
<dbReference type="InterPro" id="IPR006073">
    <property type="entry name" value="GTP-bd"/>
</dbReference>
<gene>
    <name evidence="8" type="ORF">KQX54_021855</name>
</gene>
<dbReference type="CDD" id="cd01898">
    <property type="entry name" value="Obg"/>
    <property type="match status" value="1"/>
</dbReference>
<dbReference type="CDD" id="cd02440">
    <property type="entry name" value="AdoMet_MTases"/>
    <property type="match status" value="1"/>
</dbReference>
<dbReference type="SUPFAM" id="SSF52540">
    <property type="entry name" value="P-loop containing nucleoside triphosphate hydrolases"/>
    <property type="match status" value="1"/>
</dbReference>
<keyword evidence="9" id="KW-1185">Reference proteome</keyword>
<dbReference type="PROSITE" id="PS51447">
    <property type="entry name" value="FDX_ACB"/>
    <property type="match status" value="1"/>
</dbReference>
<dbReference type="InterPro" id="IPR031167">
    <property type="entry name" value="G_OBG"/>
</dbReference>
<dbReference type="InterPro" id="IPR029063">
    <property type="entry name" value="SAM-dependent_MTases_sf"/>
</dbReference>
<dbReference type="PRINTS" id="PR00326">
    <property type="entry name" value="GTP1OBG"/>
</dbReference>
<evidence type="ECO:0008006" key="10">
    <source>
        <dbReference type="Google" id="ProtNLM"/>
    </source>
</evidence>
<dbReference type="Pfam" id="PF10354">
    <property type="entry name" value="BMT5-like"/>
    <property type="match status" value="1"/>
</dbReference>
<dbReference type="GO" id="GO:0003924">
    <property type="term" value="F:GTPase activity"/>
    <property type="evidence" value="ECO:0007669"/>
    <property type="project" value="InterPro"/>
</dbReference>
<evidence type="ECO:0000259" key="5">
    <source>
        <dbReference type="PROSITE" id="PS51447"/>
    </source>
</evidence>
<evidence type="ECO:0000259" key="6">
    <source>
        <dbReference type="PROSITE" id="PS51710"/>
    </source>
</evidence>
<dbReference type="SUPFAM" id="SSF82051">
    <property type="entry name" value="Obg GTP-binding protein N-terminal domain"/>
    <property type="match status" value="1"/>
</dbReference>
<dbReference type="PANTHER" id="PTHR11702:SF31">
    <property type="entry name" value="MITOCHONDRIAL RIBOSOME-ASSOCIATED GTPASE 2"/>
    <property type="match status" value="1"/>
</dbReference>
<evidence type="ECO:0000256" key="3">
    <source>
        <dbReference type="ARBA" id="ARBA00022741"/>
    </source>
</evidence>
<dbReference type="EMBL" id="JAHXZJ010000001">
    <property type="protein sequence ID" value="KAH0569147.1"/>
    <property type="molecule type" value="Genomic_DNA"/>
</dbReference>
<dbReference type="NCBIfam" id="TIGR02729">
    <property type="entry name" value="Obg_CgtA"/>
    <property type="match status" value="1"/>
</dbReference>
<dbReference type="GO" id="GO:0005525">
    <property type="term" value="F:GTP binding"/>
    <property type="evidence" value="ECO:0007669"/>
    <property type="project" value="UniProtKB-KW"/>
</dbReference>
<dbReference type="NCBIfam" id="NF008956">
    <property type="entry name" value="PRK12299.1"/>
    <property type="match status" value="1"/>
</dbReference>
<keyword evidence="2" id="KW-0690">Ribosome biogenesis</keyword>
<feature type="domain" description="OBG-type G" evidence="6">
    <location>
        <begin position="551"/>
        <end position="716"/>
    </location>
</feature>
<organism evidence="8 9">
    <name type="scientific">Cotesia glomerata</name>
    <name type="common">Lepidopteran parasitic wasp</name>
    <name type="synonym">Apanteles glomeratus</name>
    <dbReference type="NCBI Taxonomy" id="32391"/>
    <lineage>
        <taxon>Eukaryota</taxon>
        <taxon>Metazoa</taxon>
        <taxon>Ecdysozoa</taxon>
        <taxon>Arthropoda</taxon>
        <taxon>Hexapoda</taxon>
        <taxon>Insecta</taxon>
        <taxon>Pterygota</taxon>
        <taxon>Neoptera</taxon>
        <taxon>Endopterygota</taxon>
        <taxon>Hymenoptera</taxon>
        <taxon>Apocrita</taxon>
        <taxon>Ichneumonoidea</taxon>
        <taxon>Braconidae</taxon>
        <taxon>Microgastrinae</taxon>
        <taxon>Cotesia</taxon>
    </lineage>
</organism>
<dbReference type="PANTHER" id="PTHR11702">
    <property type="entry name" value="DEVELOPMENTALLY REGULATED GTP-BINDING PROTEIN-RELATED"/>
    <property type="match status" value="1"/>
</dbReference>
<reference evidence="8 9" key="1">
    <citation type="journal article" date="2021" name="J. Hered.">
        <title>A chromosome-level genome assembly of the parasitoid wasp, Cotesia glomerata (Hymenoptera: Braconidae).</title>
        <authorList>
            <person name="Pinto B.J."/>
            <person name="Weis J.J."/>
            <person name="Gamble T."/>
            <person name="Ode P.J."/>
            <person name="Paul R."/>
            <person name="Zaspel J.M."/>
        </authorList>
    </citation>
    <scope>NUCLEOTIDE SEQUENCE [LARGE SCALE GENOMIC DNA]</scope>
    <source>
        <strain evidence="8">CgM1</strain>
    </source>
</reference>
<dbReference type="InterPro" id="IPR006169">
    <property type="entry name" value="GTP1_OBG_dom"/>
</dbReference>
<dbReference type="NCBIfam" id="TIGR00231">
    <property type="entry name" value="small_GTP"/>
    <property type="match status" value="1"/>
</dbReference>
<dbReference type="PROSITE" id="PS51710">
    <property type="entry name" value="G_OBG"/>
    <property type="match status" value="1"/>
</dbReference>
<name>A0AAV7J9N4_COTGL</name>
<accession>A0AAV7J9N4</accession>
<dbReference type="GO" id="GO:0000287">
    <property type="term" value="F:magnesium ion binding"/>
    <property type="evidence" value="ECO:0007669"/>
    <property type="project" value="InterPro"/>
</dbReference>
<dbReference type="SMART" id="SM00896">
    <property type="entry name" value="FDX-ACB"/>
    <property type="match status" value="1"/>
</dbReference>
<dbReference type="InterPro" id="IPR036690">
    <property type="entry name" value="Fdx_antiC-bd_sf"/>
</dbReference>
<dbReference type="FunFam" id="2.70.210.12:FF:000001">
    <property type="entry name" value="GTPase Obg"/>
    <property type="match status" value="1"/>
</dbReference>
<proteinExistence type="inferred from homology"/>
<evidence type="ECO:0000313" key="9">
    <source>
        <dbReference type="Proteomes" id="UP000826195"/>
    </source>
</evidence>
<comment type="similarity">
    <text evidence="1">Belongs to the TRAFAC class OBG-HflX-like GTPase superfamily. OBG GTPase family.</text>
</comment>
<sequence length="732" mass="82264">MKLSIFNENDKVLLLGEGNFSFSVELFQHNLKISLTATCYESEPISESAEKNIEYLKNNGVSILLGVDATKLEDHPGLKIQKFTKIIFNFPHVLSKMRLDLNRSLLQNFFQSAGNILEPGGLILVTLCNGQGGTCYDKPQRLWSDSWKIKEMAAHGNFILTAVEPFAASNFQNYSSTGFRGQDKWFFMDSALTHVFRQADPFFFEQLKPDQSIDAINSNSYARWSDLNPDRKEIFGPPDFTFDLTFIVTENIDESLFYIVLYNNFGRIIKNVEFIRHYKFPDTEKISLTYRITYQSDEIPLYRKRVIEIHENIITKFLEDSLDMQSFRRIGISTIRNTIRKHPLCSTVIPKHEIVHRNILYRGVHCSACLFTNTEEPVATALRSRKRKSQSDNHLKFTDIKALKVIGGSGGDGHISFLQLFMNENAGPDGGDGGHGGHVIFEATKDVKDLTHVPSQVRAENGEKGYPKNCAGKNARHNVIKVPVGTIVRDPDGNILADLDEDGMMFIAARGGAGGHGNAFFCSDVHQAPKIAEVGATGEDKQYLLELRSMANVGLIGLPNAGKSTLLRAISRARPKVAPYPFTTLRPHLGMVLYDDYEQIAVADLPGLIEDSHKNRGLGIMFLKHAERCAALIFILDLTAEEPWEQFNILRNEINQFSATLCDRPILIIANKIDVPGTEEKLKKLKGKLNLPIIPISAKVGTNVGTLLKEIRILYDKEVEEKNTKMLIEKEE</sequence>
<evidence type="ECO:0000256" key="1">
    <source>
        <dbReference type="ARBA" id="ARBA00007699"/>
    </source>
</evidence>